<protein>
    <submittedName>
        <fullName evidence="1">Conserved protein</fullName>
    </submittedName>
</protein>
<comment type="caution">
    <text evidence="1">The sequence shown here is derived from an EMBL/GenBank/DDBJ whole genome shotgun (WGS) entry which is preliminary data.</text>
</comment>
<evidence type="ECO:0000313" key="2">
    <source>
        <dbReference type="Proteomes" id="UP000004095"/>
    </source>
</evidence>
<name>A1ZP47_MICM2</name>
<sequence length="45" mass="5197">MSLSEQHPLKQGLKRVMKVILKLSTSPFRATSIKTRIETNHHLIK</sequence>
<proteinExistence type="predicted"/>
<gene>
    <name evidence="1" type="ORF">M23134_00280</name>
</gene>
<keyword evidence="2" id="KW-1185">Reference proteome</keyword>
<reference evidence="1 2" key="1">
    <citation type="submission" date="2007-01" db="EMBL/GenBank/DDBJ databases">
        <authorList>
            <person name="Haygood M."/>
            <person name="Podell S."/>
            <person name="Anderson C."/>
            <person name="Hopkinson B."/>
            <person name="Roe K."/>
            <person name="Barbeau K."/>
            <person name="Gaasterland T."/>
            <person name="Ferriera S."/>
            <person name="Johnson J."/>
            <person name="Kravitz S."/>
            <person name="Beeson K."/>
            <person name="Sutton G."/>
            <person name="Rogers Y.-H."/>
            <person name="Friedman R."/>
            <person name="Frazier M."/>
            <person name="Venter J.C."/>
        </authorList>
    </citation>
    <scope>NUCLEOTIDE SEQUENCE [LARGE SCALE GENOMIC DNA]</scope>
    <source>
        <strain evidence="1 2">ATCC 23134</strain>
    </source>
</reference>
<dbReference type="AlphaFoldDB" id="A1ZP47"/>
<dbReference type="EMBL" id="AAWS01000020">
    <property type="protein sequence ID" value="EAY27839.1"/>
    <property type="molecule type" value="Genomic_DNA"/>
</dbReference>
<organism evidence="1 2">
    <name type="scientific">Microscilla marina ATCC 23134</name>
    <dbReference type="NCBI Taxonomy" id="313606"/>
    <lineage>
        <taxon>Bacteria</taxon>
        <taxon>Pseudomonadati</taxon>
        <taxon>Bacteroidota</taxon>
        <taxon>Cytophagia</taxon>
        <taxon>Cytophagales</taxon>
        <taxon>Microscillaceae</taxon>
        <taxon>Microscilla</taxon>
    </lineage>
</organism>
<dbReference type="Proteomes" id="UP000004095">
    <property type="component" value="Unassembled WGS sequence"/>
</dbReference>
<accession>A1ZP47</accession>
<evidence type="ECO:0000313" key="1">
    <source>
        <dbReference type="EMBL" id="EAY27839.1"/>
    </source>
</evidence>